<protein>
    <submittedName>
        <fullName evidence="1">Uncharacterized protein</fullName>
    </submittedName>
</protein>
<dbReference type="AlphaFoldDB" id="A0A5B8VW09"/>
<evidence type="ECO:0000313" key="1">
    <source>
        <dbReference type="EMBL" id="QEC75787.1"/>
    </source>
</evidence>
<sequence length="70" mass="8218">MERIQLVQEALNQIESDYYSFFEETNSGIIDYVNIISNGESNWLNVVVKENSKLPTKIEEAIKDKFKIYQ</sequence>
<name>A0A5B8VW09_9SPHI</name>
<dbReference type="RefSeq" id="WP_147052975.1">
    <property type="nucleotide sequence ID" value="NZ_CP042437.1"/>
</dbReference>
<dbReference type="Proteomes" id="UP000321362">
    <property type="component" value="Chromosome"/>
</dbReference>
<gene>
    <name evidence="1" type="ORF">FSB76_07410</name>
</gene>
<organism evidence="1 2">
    <name type="scientific">Mucilaginibacter ginsenosidivorax</name>
    <dbReference type="NCBI Taxonomy" id="862126"/>
    <lineage>
        <taxon>Bacteria</taxon>
        <taxon>Pseudomonadati</taxon>
        <taxon>Bacteroidota</taxon>
        <taxon>Sphingobacteriia</taxon>
        <taxon>Sphingobacteriales</taxon>
        <taxon>Sphingobacteriaceae</taxon>
        <taxon>Mucilaginibacter</taxon>
    </lineage>
</organism>
<evidence type="ECO:0000313" key="2">
    <source>
        <dbReference type="Proteomes" id="UP000321362"/>
    </source>
</evidence>
<dbReference type="EMBL" id="CP042437">
    <property type="protein sequence ID" value="QEC75787.1"/>
    <property type="molecule type" value="Genomic_DNA"/>
</dbReference>
<accession>A0A5B8VW09</accession>
<dbReference type="KEGG" id="mgk:FSB76_07410"/>
<proteinExistence type="predicted"/>
<keyword evidence="2" id="KW-1185">Reference proteome</keyword>
<reference evidence="1 2" key="1">
    <citation type="journal article" date="2013" name="J. Microbiol.">
        <title>Mucilaginibacter ginsenosidivorax sp. nov., with ginsenoside converting activity isolated from sediment.</title>
        <authorList>
            <person name="Kim J.K."/>
            <person name="Choi T.E."/>
            <person name="Liu Q.M."/>
            <person name="Park H.Y."/>
            <person name="Yi T.H."/>
            <person name="Yoon M.H."/>
            <person name="Kim S.C."/>
            <person name="Im W.T."/>
        </authorList>
    </citation>
    <scope>NUCLEOTIDE SEQUENCE [LARGE SCALE GENOMIC DNA]</scope>
    <source>
        <strain evidence="1 2">KHI28</strain>
    </source>
</reference>